<dbReference type="Proteomes" id="UP000000599">
    <property type="component" value="Chromosome D"/>
</dbReference>
<dbReference type="FunCoup" id="Q6BRG4">
    <property type="interactions" value="73"/>
</dbReference>
<protein>
    <submittedName>
        <fullName evidence="2">DEHA2D16566p</fullName>
    </submittedName>
</protein>
<dbReference type="OMA" id="NWRDKGT"/>
<sequence>MEKFSNWRDKGTGISPFMPIPEPAMSFMIVPKAIVFLMKMPIFVLALGVYFLLPFPVIGRFIILVLFGFRNYELTVDGVKKSKTDEINATKPTVGDFVVVNYQSPIDGLILAALSNANWNKIAILIPNKEGELYQYSIWGLIRYTLSTDIGVPTSTIKIGNYSSLKEKLVFCFIEGTPSNNKSILPFMDSVAAIPKTAFNFKTLIVKIQPGYLTTPLPIVSKRRYFVRLLTNLSKNSSIRAKIFKHAPTESKDTFDFRLSKHCFEVGQLNLIGQDLNINQKITFYNYYIDHKVKKQ</sequence>
<gene>
    <name evidence="2" type="ordered locus">DEHA2D16566g</name>
</gene>
<keyword evidence="1" id="KW-1133">Transmembrane helix</keyword>
<keyword evidence="1" id="KW-0812">Transmembrane</keyword>
<dbReference type="eggNOG" id="ENOG502SABN">
    <property type="taxonomic scope" value="Eukaryota"/>
</dbReference>
<feature type="transmembrane region" description="Helical" evidence="1">
    <location>
        <begin position="42"/>
        <end position="69"/>
    </location>
</feature>
<dbReference type="STRING" id="284592.Q6BRG4"/>
<evidence type="ECO:0000256" key="1">
    <source>
        <dbReference type="SAM" id="Phobius"/>
    </source>
</evidence>
<evidence type="ECO:0000313" key="3">
    <source>
        <dbReference type="Proteomes" id="UP000000599"/>
    </source>
</evidence>
<dbReference type="HOGENOM" id="CLU_048121_1_0_1"/>
<keyword evidence="1" id="KW-0472">Membrane</keyword>
<keyword evidence="3" id="KW-1185">Reference proteome</keyword>
<dbReference type="KEGG" id="dha:DEHA2D16566g"/>
<dbReference type="GeneID" id="2901140"/>
<reference evidence="2 3" key="1">
    <citation type="journal article" date="2004" name="Nature">
        <title>Genome evolution in yeasts.</title>
        <authorList>
            <consortium name="Genolevures"/>
            <person name="Dujon B."/>
            <person name="Sherman D."/>
            <person name="Fischer G."/>
            <person name="Durrens P."/>
            <person name="Casaregola S."/>
            <person name="Lafontaine I."/>
            <person name="de Montigny J."/>
            <person name="Marck C."/>
            <person name="Neuveglise C."/>
            <person name="Talla E."/>
            <person name="Goffard N."/>
            <person name="Frangeul L."/>
            <person name="Aigle M."/>
            <person name="Anthouard V."/>
            <person name="Babour A."/>
            <person name="Barbe V."/>
            <person name="Barnay S."/>
            <person name="Blanchin S."/>
            <person name="Beckerich J.M."/>
            <person name="Beyne E."/>
            <person name="Bleykasten C."/>
            <person name="Boisrame A."/>
            <person name="Boyer J."/>
            <person name="Cattolico L."/>
            <person name="Confanioleri F."/>
            <person name="de Daruvar A."/>
            <person name="Despons L."/>
            <person name="Fabre E."/>
            <person name="Fairhead C."/>
            <person name="Ferry-Dumazet H."/>
            <person name="Groppi A."/>
            <person name="Hantraye F."/>
            <person name="Hennequin C."/>
            <person name="Jauniaux N."/>
            <person name="Joyet P."/>
            <person name="Kachouri R."/>
            <person name="Kerrest A."/>
            <person name="Koszul R."/>
            <person name="Lemaire M."/>
            <person name="Lesur I."/>
            <person name="Ma L."/>
            <person name="Muller H."/>
            <person name="Nicaud J.M."/>
            <person name="Nikolski M."/>
            <person name="Oztas S."/>
            <person name="Ozier-Kalogeropoulos O."/>
            <person name="Pellenz S."/>
            <person name="Potier S."/>
            <person name="Richard G.F."/>
            <person name="Straub M.L."/>
            <person name="Suleau A."/>
            <person name="Swennene D."/>
            <person name="Tekaia F."/>
            <person name="Wesolowski-Louvel M."/>
            <person name="Westhof E."/>
            <person name="Wirth B."/>
            <person name="Zeniou-Meyer M."/>
            <person name="Zivanovic I."/>
            <person name="Bolotin-Fukuhara M."/>
            <person name="Thierry A."/>
            <person name="Bouchier C."/>
            <person name="Caudron B."/>
            <person name="Scarpelli C."/>
            <person name="Gaillardin C."/>
            <person name="Weissenbach J."/>
            <person name="Wincker P."/>
            <person name="Souciet J.L."/>
        </authorList>
    </citation>
    <scope>NUCLEOTIDE SEQUENCE [LARGE SCALE GENOMIC DNA]</scope>
    <source>
        <strain evidence="3">ATCC 36239 / CBS 767 / BCRC 21394 / JCM 1990 / NBRC 0083 / IGC 2968</strain>
    </source>
</reference>
<name>Q6BRG4_DEBHA</name>
<dbReference type="EMBL" id="CR382136">
    <property type="protein sequence ID" value="CAG87377.2"/>
    <property type="molecule type" value="Genomic_DNA"/>
</dbReference>
<dbReference type="InParanoid" id="Q6BRG4"/>
<dbReference type="OrthoDB" id="272512at2759"/>
<organism evidence="2 3">
    <name type="scientific">Debaryomyces hansenii (strain ATCC 36239 / CBS 767 / BCRC 21394 / JCM 1990 / NBRC 0083 / IGC 2968)</name>
    <name type="common">Yeast</name>
    <name type="synonym">Torulaspora hansenii</name>
    <dbReference type="NCBI Taxonomy" id="284592"/>
    <lineage>
        <taxon>Eukaryota</taxon>
        <taxon>Fungi</taxon>
        <taxon>Dikarya</taxon>
        <taxon>Ascomycota</taxon>
        <taxon>Saccharomycotina</taxon>
        <taxon>Pichiomycetes</taxon>
        <taxon>Debaryomycetaceae</taxon>
        <taxon>Debaryomyces</taxon>
    </lineage>
</organism>
<dbReference type="RefSeq" id="XP_459206.2">
    <property type="nucleotide sequence ID" value="XM_459206.1"/>
</dbReference>
<proteinExistence type="predicted"/>
<evidence type="ECO:0000313" key="2">
    <source>
        <dbReference type="EMBL" id="CAG87377.2"/>
    </source>
</evidence>
<dbReference type="AlphaFoldDB" id="Q6BRG4"/>
<accession>Q6BRG4</accession>